<reference evidence="2 4" key="3">
    <citation type="journal article" date="2016" name="Genome Announc.">
        <title>Draft Genome Sequence of a Biocontrol Rhizobacterium, Chryseobacterium kwangjuense Strain KJ1R5, Isolated from Pepper (Capsicum annuum).</title>
        <authorList>
            <person name="Jeong J.J."/>
            <person name="Park H."/>
            <person name="Park B.H."/>
            <person name="Mannaa M."/>
            <person name="Sang M.K."/>
            <person name="Choi I.G."/>
            <person name="Kim K.D."/>
        </authorList>
    </citation>
    <scope>NUCLEOTIDE SEQUENCE [LARGE SCALE GENOMIC DNA]</scope>
    <source>
        <strain evidence="2 4">KJ1R5</strain>
    </source>
</reference>
<dbReference type="EMBL" id="JBJXVJ010000006">
    <property type="protein sequence ID" value="MFN1219748.1"/>
    <property type="molecule type" value="Genomic_DNA"/>
</dbReference>
<feature type="transmembrane region" description="Helical" evidence="1">
    <location>
        <begin position="15"/>
        <end position="38"/>
    </location>
</feature>
<feature type="transmembrane region" description="Helical" evidence="1">
    <location>
        <begin position="59"/>
        <end position="78"/>
    </location>
</feature>
<proteinExistence type="predicted"/>
<gene>
    <name evidence="3" type="ORF">ACKW6Q_22485</name>
    <name evidence="2" type="ORF">AU378_06365</name>
</gene>
<feature type="transmembrane region" description="Helical" evidence="1">
    <location>
        <begin position="108"/>
        <end position="130"/>
    </location>
</feature>
<organism evidence="2 4">
    <name type="scientific">Chryseobacterium kwangjuense</name>
    <dbReference type="NCBI Taxonomy" id="267125"/>
    <lineage>
        <taxon>Bacteria</taxon>
        <taxon>Pseudomonadati</taxon>
        <taxon>Bacteroidota</taxon>
        <taxon>Flavobacteriia</taxon>
        <taxon>Flavobacteriales</taxon>
        <taxon>Weeksellaceae</taxon>
        <taxon>Chryseobacterium group</taxon>
        <taxon>Chryseobacterium</taxon>
    </lineage>
</organism>
<reference evidence="3 5" key="4">
    <citation type="submission" date="2024-12" db="EMBL/GenBank/DDBJ databases">
        <title>Draft genome sequence of Chryseobacterium kwangjuense AG447.</title>
        <authorList>
            <person name="Cheptsov V.S."/>
            <person name="Belov A."/>
            <person name="Zavarzina A.G."/>
        </authorList>
    </citation>
    <scope>NUCLEOTIDE SEQUENCE [LARGE SCALE GENOMIC DNA]</scope>
    <source>
        <strain evidence="3 5">AG447</strain>
    </source>
</reference>
<evidence type="ECO:0000313" key="5">
    <source>
        <dbReference type="Proteomes" id="UP001634154"/>
    </source>
</evidence>
<keyword evidence="1" id="KW-0472">Membrane</keyword>
<dbReference type="Proteomes" id="UP000070513">
    <property type="component" value="Unassembled WGS sequence"/>
</dbReference>
<name>A0A135WKD4_9FLAO</name>
<evidence type="ECO:0000313" key="2">
    <source>
        <dbReference type="EMBL" id="KXH85368.1"/>
    </source>
</evidence>
<dbReference type="OrthoDB" id="1200238at2"/>
<keyword evidence="5" id="KW-1185">Reference proteome</keyword>
<reference evidence="4" key="1">
    <citation type="submission" date="2015-12" db="EMBL/GenBank/DDBJ databases">
        <title>Genome sequence of a biocontrol rhizobacterium Chryseobacterium kwangjuense strain KJ1R5 isolated from pepper (Capsicum annuum L.).</title>
        <authorList>
            <person name="Jeong J.-J."/>
            <person name="Park H."/>
            <person name="Mannaa M."/>
            <person name="Sang M.K."/>
            <person name="Choi I.-G."/>
            <person name="Kim K.D."/>
        </authorList>
    </citation>
    <scope>NUCLEOTIDE SEQUENCE [LARGE SCALE GENOMIC DNA]</scope>
    <source>
        <strain evidence="4">KJ1R5</strain>
    </source>
</reference>
<evidence type="ECO:0000256" key="1">
    <source>
        <dbReference type="SAM" id="Phobius"/>
    </source>
</evidence>
<dbReference type="RefSeq" id="WP_062649137.1">
    <property type="nucleotide sequence ID" value="NZ_JBJXVJ010000006.1"/>
</dbReference>
<accession>A0A135WKD4</accession>
<evidence type="ECO:0000313" key="3">
    <source>
        <dbReference type="EMBL" id="MFN1219748.1"/>
    </source>
</evidence>
<sequence length="198" mass="22385">MKYLEKIQGLFPLGYMYLIILGLLKETILFYPLGINILKYSSITDILISPISDMISNPILILVVLSVVILFFVFQLLLVRYSHKNWIQKILRSYKLDPDLDKQALRKAMIPAFVILAGVELLALFVGLGIGQGEKIKKKLDSNALVPNYTLTVESGETAPIYLIDINSTYYFYVKKDEKKIKIAPVGSIATLEVINKK</sequence>
<dbReference type="AlphaFoldDB" id="A0A135WKD4"/>
<comment type="caution">
    <text evidence="2">The sequence shown here is derived from an EMBL/GenBank/DDBJ whole genome shotgun (WGS) entry which is preliminary data.</text>
</comment>
<reference evidence="2" key="2">
    <citation type="submission" date="2015-12" db="EMBL/GenBank/DDBJ databases">
        <authorList>
            <person name="Shamseldin A."/>
            <person name="Moawad H."/>
            <person name="Abd El-Rahim W.M."/>
            <person name="Sadowsky M.J."/>
        </authorList>
    </citation>
    <scope>NUCLEOTIDE SEQUENCE</scope>
    <source>
        <strain evidence="2">KJ1R5</strain>
    </source>
</reference>
<keyword evidence="1" id="KW-1133">Transmembrane helix</keyword>
<dbReference type="EMBL" id="LPUR01000001">
    <property type="protein sequence ID" value="KXH85368.1"/>
    <property type="molecule type" value="Genomic_DNA"/>
</dbReference>
<evidence type="ECO:0000313" key="4">
    <source>
        <dbReference type="Proteomes" id="UP000070513"/>
    </source>
</evidence>
<dbReference type="Proteomes" id="UP001634154">
    <property type="component" value="Unassembled WGS sequence"/>
</dbReference>
<protein>
    <submittedName>
        <fullName evidence="2">Uncharacterized protein</fullName>
    </submittedName>
</protein>
<keyword evidence="1" id="KW-0812">Transmembrane</keyword>